<evidence type="ECO:0000313" key="10">
    <source>
        <dbReference type="EMBL" id="SVC45930.1"/>
    </source>
</evidence>
<dbReference type="GO" id="GO:0005886">
    <property type="term" value="C:plasma membrane"/>
    <property type="evidence" value="ECO:0007669"/>
    <property type="project" value="UniProtKB-SubCell"/>
</dbReference>
<dbReference type="CDD" id="cd06582">
    <property type="entry name" value="TM_PBP1_LivH_like"/>
    <property type="match status" value="1"/>
</dbReference>
<feature type="non-terminal residue" evidence="10">
    <location>
        <position position="1"/>
    </location>
</feature>
<evidence type="ECO:0000256" key="2">
    <source>
        <dbReference type="ARBA" id="ARBA00022448"/>
    </source>
</evidence>
<gene>
    <name evidence="10" type="ORF">METZ01_LOCUS298784</name>
</gene>
<dbReference type="GO" id="GO:0006865">
    <property type="term" value="P:amino acid transport"/>
    <property type="evidence" value="ECO:0007669"/>
    <property type="project" value="UniProtKB-KW"/>
</dbReference>
<evidence type="ECO:0000256" key="7">
    <source>
        <dbReference type="ARBA" id="ARBA00023136"/>
    </source>
</evidence>
<evidence type="ECO:0000256" key="6">
    <source>
        <dbReference type="ARBA" id="ARBA00022989"/>
    </source>
</evidence>
<dbReference type="InterPro" id="IPR001851">
    <property type="entry name" value="ABC_transp_permease"/>
</dbReference>
<evidence type="ECO:0000256" key="4">
    <source>
        <dbReference type="ARBA" id="ARBA00022692"/>
    </source>
</evidence>
<reference evidence="10" key="1">
    <citation type="submission" date="2018-05" db="EMBL/GenBank/DDBJ databases">
        <authorList>
            <person name="Lanie J.A."/>
            <person name="Ng W.-L."/>
            <person name="Kazmierczak K.M."/>
            <person name="Andrzejewski T.M."/>
            <person name="Davidsen T.M."/>
            <person name="Wayne K.J."/>
            <person name="Tettelin H."/>
            <person name="Glass J.I."/>
            <person name="Rusch D."/>
            <person name="Podicherti R."/>
            <person name="Tsui H.-C.T."/>
            <person name="Winkler M.E."/>
        </authorList>
    </citation>
    <scope>NUCLEOTIDE SEQUENCE</scope>
</reference>
<keyword evidence="6 9" id="KW-1133">Transmembrane helix</keyword>
<keyword evidence="4 9" id="KW-0812">Transmembrane</keyword>
<sequence length="161" mass="16933">FSSFYGIVIGNERLVIIAVTALLIAILWAYFRYSKWGIAMKAASQNQLAAYYSGIPVRVIISAVWAVAAAISALAGILLAPITLIEPMNGLLGIKAFAAAVIGGFGSMPGAILGGLIVGIIEPFAAAYVPTVKGSMIYVVMLIVLALRPQGLFAQIHKKKL</sequence>
<feature type="transmembrane region" description="Helical" evidence="9">
    <location>
        <begin position="59"/>
        <end position="85"/>
    </location>
</feature>
<evidence type="ECO:0000256" key="8">
    <source>
        <dbReference type="ARBA" id="ARBA00037998"/>
    </source>
</evidence>
<evidence type="ECO:0008006" key="11">
    <source>
        <dbReference type="Google" id="ProtNLM"/>
    </source>
</evidence>
<keyword evidence="5" id="KW-0029">Amino-acid transport</keyword>
<evidence type="ECO:0000256" key="9">
    <source>
        <dbReference type="SAM" id="Phobius"/>
    </source>
</evidence>
<dbReference type="Pfam" id="PF02653">
    <property type="entry name" value="BPD_transp_2"/>
    <property type="match status" value="1"/>
</dbReference>
<dbReference type="InterPro" id="IPR052157">
    <property type="entry name" value="BCAA_transport_permease"/>
</dbReference>
<dbReference type="AlphaFoldDB" id="A0A382MBA2"/>
<protein>
    <recommendedName>
        <fullName evidence="11">Branched-chain amino acid ABC transporter permease</fullName>
    </recommendedName>
</protein>
<feature type="transmembrane region" description="Helical" evidence="9">
    <location>
        <begin position="127"/>
        <end position="147"/>
    </location>
</feature>
<dbReference type="PANTHER" id="PTHR11795">
    <property type="entry name" value="BRANCHED-CHAIN AMINO ACID TRANSPORT SYSTEM PERMEASE PROTEIN LIVH"/>
    <property type="match status" value="1"/>
</dbReference>
<comment type="subcellular location">
    <subcellularLocation>
        <location evidence="1">Cell membrane</location>
        <topology evidence="1">Multi-pass membrane protein</topology>
    </subcellularLocation>
</comment>
<proteinExistence type="inferred from homology"/>
<evidence type="ECO:0000256" key="1">
    <source>
        <dbReference type="ARBA" id="ARBA00004651"/>
    </source>
</evidence>
<organism evidence="10">
    <name type="scientific">marine metagenome</name>
    <dbReference type="NCBI Taxonomy" id="408172"/>
    <lineage>
        <taxon>unclassified sequences</taxon>
        <taxon>metagenomes</taxon>
        <taxon>ecological metagenomes</taxon>
    </lineage>
</organism>
<dbReference type="PANTHER" id="PTHR11795:SF451">
    <property type="entry name" value="ABC TRANSPORTER PERMEASE PROTEIN"/>
    <property type="match status" value="1"/>
</dbReference>
<keyword evidence="3" id="KW-1003">Cell membrane</keyword>
<dbReference type="GO" id="GO:0022857">
    <property type="term" value="F:transmembrane transporter activity"/>
    <property type="evidence" value="ECO:0007669"/>
    <property type="project" value="InterPro"/>
</dbReference>
<evidence type="ECO:0000256" key="3">
    <source>
        <dbReference type="ARBA" id="ARBA00022475"/>
    </source>
</evidence>
<feature type="transmembrane region" description="Helical" evidence="9">
    <location>
        <begin position="12"/>
        <end position="31"/>
    </location>
</feature>
<comment type="similarity">
    <text evidence="8">Belongs to the binding-protein-dependent transport system permease family. LivHM subfamily.</text>
</comment>
<feature type="transmembrane region" description="Helical" evidence="9">
    <location>
        <begin position="97"/>
        <end position="121"/>
    </location>
</feature>
<evidence type="ECO:0000256" key="5">
    <source>
        <dbReference type="ARBA" id="ARBA00022970"/>
    </source>
</evidence>
<keyword evidence="2" id="KW-0813">Transport</keyword>
<accession>A0A382MBA2</accession>
<keyword evidence="7 9" id="KW-0472">Membrane</keyword>
<dbReference type="EMBL" id="UINC01092392">
    <property type="protein sequence ID" value="SVC45930.1"/>
    <property type="molecule type" value="Genomic_DNA"/>
</dbReference>
<name>A0A382MBA2_9ZZZZ</name>